<gene>
    <name evidence="2" type="ORF">RR42_s2436</name>
</gene>
<evidence type="ECO:0000313" key="2">
    <source>
        <dbReference type="EMBL" id="AJG24018.1"/>
    </source>
</evidence>
<sequence>MDGKQRHAHALAIRHGQGQPRHGMVIDAARRQRLCRLSPGR</sequence>
<feature type="region of interest" description="Disordered" evidence="1">
    <location>
        <begin position="1"/>
        <end position="23"/>
    </location>
</feature>
<dbReference type="EMBL" id="CP010537">
    <property type="protein sequence ID" value="AJG24018.1"/>
    <property type="molecule type" value="Genomic_DNA"/>
</dbReference>
<proteinExistence type="predicted"/>
<evidence type="ECO:0000313" key="3">
    <source>
        <dbReference type="Proteomes" id="UP000031843"/>
    </source>
</evidence>
<dbReference type="STRING" id="68895.RR42_s2436"/>
<reference evidence="2 3" key="1">
    <citation type="journal article" date="2015" name="Genome Announc.">
        <title>Complete Genome Sequence of Cupriavidus basilensis 4G11, Isolated from the Oak Ridge Field Research Center Site.</title>
        <authorList>
            <person name="Ray J."/>
            <person name="Waters R.J."/>
            <person name="Skerker J.M."/>
            <person name="Kuehl J.V."/>
            <person name="Price M.N."/>
            <person name="Huang J."/>
            <person name="Chakraborty R."/>
            <person name="Arkin A.P."/>
            <person name="Deutschbauer A."/>
        </authorList>
    </citation>
    <scope>NUCLEOTIDE SEQUENCE [LARGE SCALE GENOMIC DNA]</scope>
    <source>
        <strain evidence="2">4G11</strain>
    </source>
</reference>
<dbReference type="KEGG" id="cbw:RR42_s2436"/>
<organism evidence="2 3">
    <name type="scientific">Cupriavidus basilensis</name>
    <dbReference type="NCBI Taxonomy" id="68895"/>
    <lineage>
        <taxon>Bacteria</taxon>
        <taxon>Pseudomonadati</taxon>
        <taxon>Pseudomonadota</taxon>
        <taxon>Betaproteobacteria</taxon>
        <taxon>Burkholderiales</taxon>
        <taxon>Burkholderiaceae</taxon>
        <taxon>Cupriavidus</taxon>
    </lineage>
</organism>
<keyword evidence="3" id="KW-1185">Reference proteome</keyword>
<dbReference type="Proteomes" id="UP000031843">
    <property type="component" value="Chromosome secondary"/>
</dbReference>
<protein>
    <submittedName>
        <fullName evidence="2">Uncharacterized protein</fullName>
    </submittedName>
</protein>
<accession>A0A0C4YLT7</accession>
<dbReference type="AlphaFoldDB" id="A0A0C4YLT7"/>
<name>A0A0C4YLT7_9BURK</name>
<evidence type="ECO:0000256" key="1">
    <source>
        <dbReference type="SAM" id="MobiDB-lite"/>
    </source>
</evidence>